<feature type="non-terminal residue" evidence="1">
    <location>
        <position position="105"/>
    </location>
</feature>
<dbReference type="EMBL" id="MKHE01000020">
    <property type="protein sequence ID" value="OWK05151.1"/>
    <property type="molecule type" value="Genomic_DNA"/>
</dbReference>
<keyword evidence="2" id="KW-1185">Reference proteome</keyword>
<gene>
    <name evidence="1" type="ORF">Celaphus_00002381</name>
</gene>
<evidence type="ECO:0000313" key="2">
    <source>
        <dbReference type="Proteomes" id="UP000242450"/>
    </source>
</evidence>
<reference evidence="1 2" key="1">
    <citation type="journal article" date="2018" name="Mol. Genet. Genomics">
        <title>The red deer Cervus elaphus genome CerEla1.0: sequencing, annotating, genes, and chromosomes.</title>
        <authorList>
            <person name="Bana N.A."/>
            <person name="Nyiri A."/>
            <person name="Nagy J."/>
            <person name="Frank K."/>
            <person name="Nagy T."/>
            <person name="Steger V."/>
            <person name="Schiller M."/>
            <person name="Lakatos P."/>
            <person name="Sugar L."/>
            <person name="Horn P."/>
            <person name="Barta E."/>
            <person name="Orosz L."/>
        </authorList>
    </citation>
    <scope>NUCLEOTIDE SEQUENCE [LARGE SCALE GENOMIC DNA]</scope>
    <source>
        <strain evidence="1">Hungarian</strain>
    </source>
</reference>
<dbReference type="OrthoDB" id="6619788at2759"/>
<proteinExistence type="predicted"/>
<name>A0A212CGN2_CEREH</name>
<dbReference type="AlphaFoldDB" id="A0A212CGN2"/>
<accession>A0A212CGN2</accession>
<dbReference type="Proteomes" id="UP000242450">
    <property type="component" value="Chromosome 20"/>
</dbReference>
<comment type="caution">
    <text evidence="1">The sequence shown here is derived from an EMBL/GenBank/DDBJ whole genome shotgun (WGS) entry which is preliminary data.</text>
</comment>
<evidence type="ECO:0000313" key="1">
    <source>
        <dbReference type="EMBL" id="OWK05151.1"/>
    </source>
</evidence>
<organism evidence="1 2">
    <name type="scientific">Cervus elaphus hippelaphus</name>
    <name type="common">European red deer</name>
    <dbReference type="NCBI Taxonomy" id="46360"/>
    <lineage>
        <taxon>Eukaryota</taxon>
        <taxon>Metazoa</taxon>
        <taxon>Chordata</taxon>
        <taxon>Craniata</taxon>
        <taxon>Vertebrata</taxon>
        <taxon>Euteleostomi</taxon>
        <taxon>Mammalia</taxon>
        <taxon>Eutheria</taxon>
        <taxon>Laurasiatheria</taxon>
        <taxon>Artiodactyla</taxon>
        <taxon>Ruminantia</taxon>
        <taxon>Pecora</taxon>
        <taxon>Cervidae</taxon>
        <taxon>Cervinae</taxon>
        <taxon>Cervus</taxon>
    </lineage>
</organism>
<protein>
    <submittedName>
        <fullName evidence="1">WDR63</fullName>
    </submittedName>
</protein>
<sequence>MRSPGERAAGHPEIYPLVLTTKTQEIFNCRVDEDVTEEQPYKLIKKEDIFADFANRAAVSDFYPVKKIVQEYPGDELLLVYDRDFKYGLNFYLIGTEEGKENYLN</sequence>